<reference evidence="1" key="2">
    <citation type="submission" date="2020-05" db="EMBL/GenBank/DDBJ databases">
        <authorList>
            <person name="Kim H.-S."/>
            <person name="Proctor R.H."/>
            <person name="Brown D.W."/>
        </authorList>
    </citation>
    <scope>NUCLEOTIDE SEQUENCE</scope>
    <source>
        <strain evidence="1">NRRL 20472</strain>
    </source>
</reference>
<evidence type="ECO:0000313" key="1">
    <source>
        <dbReference type="EMBL" id="KAF4969887.1"/>
    </source>
</evidence>
<organism evidence="1 2">
    <name type="scientific">Fusarium sarcochroum</name>
    <dbReference type="NCBI Taxonomy" id="1208366"/>
    <lineage>
        <taxon>Eukaryota</taxon>
        <taxon>Fungi</taxon>
        <taxon>Dikarya</taxon>
        <taxon>Ascomycota</taxon>
        <taxon>Pezizomycotina</taxon>
        <taxon>Sordariomycetes</taxon>
        <taxon>Hypocreomycetidae</taxon>
        <taxon>Hypocreales</taxon>
        <taxon>Nectriaceae</taxon>
        <taxon>Fusarium</taxon>
        <taxon>Fusarium lateritium species complex</taxon>
    </lineage>
</organism>
<dbReference type="Proteomes" id="UP000622797">
    <property type="component" value="Unassembled WGS sequence"/>
</dbReference>
<reference evidence="1" key="1">
    <citation type="journal article" date="2020" name="BMC Genomics">
        <title>Correction to: Identification and distribution of gene clusters required for synthesis of sphingolipid metabolism inhibitors in diverse species of the filamentous fungus Fusarium.</title>
        <authorList>
            <person name="Kim H.S."/>
            <person name="Lohmar J.M."/>
            <person name="Busman M."/>
            <person name="Brown D.W."/>
            <person name="Naumann T.A."/>
            <person name="Divon H.H."/>
            <person name="Lysoe E."/>
            <person name="Uhlig S."/>
            <person name="Proctor R.H."/>
        </authorList>
    </citation>
    <scope>NUCLEOTIDE SEQUENCE</scope>
    <source>
        <strain evidence="1">NRRL 20472</strain>
    </source>
</reference>
<name>A0A8H4XCE4_9HYPO</name>
<proteinExistence type="predicted"/>
<gene>
    <name evidence="1" type="ORF">FSARC_2983</name>
</gene>
<protein>
    <submittedName>
        <fullName evidence="1">Uncharacterized protein</fullName>
    </submittedName>
</protein>
<comment type="caution">
    <text evidence="1">The sequence shown here is derived from an EMBL/GenBank/DDBJ whole genome shotgun (WGS) entry which is preliminary data.</text>
</comment>
<dbReference type="AlphaFoldDB" id="A0A8H4XCE4"/>
<keyword evidence="2" id="KW-1185">Reference proteome</keyword>
<accession>A0A8H4XCE4</accession>
<evidence type="ECO:0000313" key="2">
    <source>
        <dbReference type="Proteomes" id="UP000622797"/>
    </source>
</evidence>
<dbReference type="EMBL" id="JABEXW010000147">
    <property type="protein sequence ID" value="KAF4969887.1"/>
    <property type="molecule type" value="Genomic_DNA"/>
</dbReference>
<sequence>MPGHEKEDPRAEGLGEKADVEVFNIGMFESGSEGSRFNIRNNPENPYQRSEIIQRTSPGMITRCTMIDAVHGAMSADSDFWATLLVFQFRFDPQGRHSRVSEAKVELHFDVSDANNTLPEVEAVSYDGHYSLLPSTHSETLATSASAGVGVSYVAELNASVGWERAVTIERPDATTISGGKLMKDNRLPHRVAEWTLMENKTLETGVPTSVQVAIRIKRRDEAIFTCIPKLRCKTHERRSLRSFFGGVPEVDPVLLKPDMKPTNRLRVYDTEELGSVDLQELSGVTPTQMILDALK</sequence>
<dbReference type="OrthoDB" id="5030973at2759"/>